<accession>A0A2T0SM28</accession>
<dbReference type="Proteomes" id="UP000238375">
    <property type="component" value="Unassembled WGS sequence"/>
</dbReference>
<dbReference type="RefSeq" id="WP_106139388.1">
    <property type="nucleotide sequence ID" value="NZ_PVTE01000017.1"/>
</dbReference>
<evidence type="ECO:0000313" key="1">
    <source>
        <dbReference type="EMBL" id="PRY34458.1"/>
    </source>
</evidence>
<comment type="caution">
    <text evidence="1">The sequence shown here is derived from an EMBL/GenBank/DDBJ whole genome shotgun (WGS) entry which is preliminary data.</text>
</comment>
<dbReference type="AlphaFoldDB" id="A0A2T0SM28"/>
<reference evidence="1 2" key="1">
    <citation type="submission" date="2018-03" db="EMBL/GenBank/DDBJ databases">
        <title>Genomic Encyclopedia of Archaeal and Bacterial Type Strains, Phase II (KMG-II): from individual species to whole genera.</title>
        <authorList>
            <person name="Goeker M."/>
        </authorList>
    </citation>
    <scope>NUCLEOTIDE SEQUENCE [LARGE SCALE GENOMIC DNA]</scope>
    <source>
        <strain evidence="1 2">DSM 28354</strain>
    </source>
</reference>
<protein>
    <recommendedName>
        <fullName evidence="3">BON domain-containing protein</fullName>
    </recommendedName>
</protein>
<keyword evidence="2" id="KW-1185">Reference proteome</keyword>
<sequence>MNPTSDASEEQIKKNVEDRIREAILAIEPDAQVTVSVDMKTGKVVVDGADTDLVNRAIDSIPSSDSSDDSLN</sequence>
<evidence type="ECO:0008006" key="3">
    <source>
        <dbReference type="Google" id="ProtNLM"/>
    </source>
</evidence>
<evidence type="ECO:0000313" key="2">
    <source>
        <dbReference type="Proteomes" id="UP000238375"/>
    </source>
</evidence>
<gene>
    <name evidence="1" type="ORF">CLV58_11762</name>
</gene>
<proteinExistence type="predicted"/>
<name>A0A2T0SM28_9BACT</name>
<dbReference type="EMBL" id="PVTE01000017">
    <property type="protein sequence ID" value="PRY34458.1"/>
    <property type="molecule type" value="Genomic_DNA"/>
</dbReference>
<organism evidence="1 2">
    <name type="scientific">Spirosoma oryzae</name>
    <dbReference type="NCBI Taxonomy" id="1469603"/>
    <lineage>
        <taxon>Bacteria</taxon>
        <taxon>Pseudomonadati</taxon>
        <taxon>Bacteroidota</taxon>
        <taxon>Cytophagia</taxon>
        <taxon>Cytophagales</taxon>
        <taxon>Cytophagaceae</taxon>
        <taxon>Spirosoma</taxon>
    </lineage>
</organism>